<comment type="caution">
    <text evidence="2">Lacks conserved residue(s) required for the propagation of feature annotation.</text>
</comment>
<feature type="compositionally biased region" description="Basic and acidic residues" evidence="3">
    <location>
        <begin position="237"/>
        <end position="247"/>
    </location>
</feature>
<evidence type="ECO:0000256" key="3">
    <source>
        <dbReference type="SAM" id="MobiDB-lite"/>
    </source>
</evidence>
<evidence type="ECO:0000256" key="2">
    <source>
        <dbReference type="PROSITE-ProRule" id="PRU01002"/>
    </source>
</evidence>
<keyword evidence="1" id="KW-0539">Nucleus</keyword>
<reference evidence="5 6" key="1">
    <citation type="submission" date="2020-10" db="EMBL/GenBank/DDBJ databases">
        <title>The Coptis chinensis genome and diversification of protoberbering-type alkaloids.</title>
        <authorList>
            <person name="Wang B."/>
            <person name="Shu S."/>
            <person name="Song C."/>
            <person name="Liu Y."/>
        </authorList>
    </citation>
    <scope>NUCLEOTIDE SEQUENCE [LARGE SCALE GENOMIC DNA]</scope>
    <source>
        <strain evidence="5">HL-2020</strain>
        <tissue evidence="5">Leaf</tissue>
    </source>
</reference>
<organism evidence="5 6">
    <name type="scientific">Coptis chinensis</name>
    <dbReference type="NCBI Taxonomy" id="261450"/>
    <lineage>
        <taxon>Eukaryota</taxon>
        <taxon>Viridiplantae</taxon>
        <taxon>Streptophyta</taxon>
        <taxon>Embryophyta</taxon>
        <taxon>Tracheophyta</taxon>
        <taxon>Spermatophyta</taxon>
        <taxon>Magnoliopsida</taxon>
        <taxon>Ranunculales</taxon>
        <taxon>Ranunculaceae</taxon>
        <taxon>Coptidoideae</taxon>
        <taxon>Coptis</taxon>
    </lineage>
</organism>
<proteinExistence type="predicted"/>
<sequence length="399" mass="45403">MTTRSKSGEESPLQMGKDIGQDMSEKSSNPSEELNDHPAPNFSQEKVGTFLDYDSSNTQARKTFVVQSPSHSIEKPDQQQCRRDKHELEHSIYKGFPSEQSLVANGKEEDRRDGKQWRCSQMVSPGNQYCQKHQLYMVARNERRRKGPSRGQRCRRNGKGWRCHEMVVLGKIYCEKHVLAQSIRNAKRRKGAPRGQHFWVDGPQCGHTEESHRCSQMRLQGNIYCVKHQLEQSINNERSRTSQREESPLVAGDHSTGLKKKKVNNKLQCSQKTVAFRCPPLSISGPSADEIIRQKEEVGKHKTTTLERTVGQSEELVSGKSAEGLEHEATCIEITDAMQIECIVEETEIRVKETCNKSEYMQPLSMLLDDSSPTRMNISYSGGAILKLAELENFERTSY</sequence>
<protein>
    <recommendedName>
        <fullName evidence="4">WRC domain-containing protein</fullName>
    </recommendedName>
</protein>
<dbReference type="AlphaFoldDB" id="A0A835MAN8"/>
<keyword evidence="6" id="KW-1185">Reference proteome</keyword>
<feature type="domain" description="WRC" evidence="4">
    <location>
        <begin position="103"/>
        <end position="149"/>
    </location>
</feature>
<comment type="caution">
    <text evidence="5">The sequence shown here is derived from an EMBL/GenBank/DDBJ whole genome shotgun (WGS) entry which is preliminary data.</text>
</comment>
<evidence type="ECO:0000313" key="5">
    <source>
        <dbReference type="EMBL" id="KAF9620004.1"/>
    </source>
</evidence>
<feature type="region of interest" description="Disordered" evidence="3">
    <location>
        <begin position="1"/>
        <end position="45"/>
    </location>
</feature>
<evidence type="ECO:0000313" key="6">
    <source>
        <dbReference type="Proteomes" id="UP000631114"/>
    </source>
</evidence>
<evidence type="ECO:0000256" key="1">
    <source>
        <dbReference type="ARBA" id="ARBA00023242"/>
    </source>
</evidence>
<dbReference type="Proteomes" id="UP000631114">
    <property type="component" value="Unassembled WGS sequence"/>
</dbReference>
<dbReference type="InterPro" id="IPR014977">
    <property type="entry name" value="WRC_dom"/>
</dbReference>
<gene>
    <name evidence="5" type="ORF">IFM89_010620</name>
</gene>
<feature type="domain" description="WRC" evidence="4">
    <location>
        <begin position="147"/>
        <end position="191"/>
    </location>
</feature>
<feature type="region of interest" description="Disordered" evidence="3">
    <location>
        <begin position="235"/>
        <end position="257"/>
    </location>
</feature>
<accession>A0A835MAN8</accession>
<evidence type="ECO:0000259" key="4">
    <source>
        <dbReference type="PROSITE" id="PS51667"/>
    </source>
</evidence>
<dbReference type="OrthoDB" id="1962841at2759"/>
<dbReference type="EMBL" id="JADFTS010000002">
    <property type="protein sequence ID" value="KAF9620004.1"/>
    <property type="molecule type" value="Genomic_DNA"/>
</dbReference>
<dbReference type="PROSITE" id="PS51667">
    <property type="entry name" value="WRC"/>
    <property type="match status" value="2"/>
</dbReference>
<name>A0A835MAN8_9MAGN</name>
<dbReference type="Pfam" id="PF08879">
    <property type="entry name" value="WRC"/>
    <property type="match status" value="2"/>
</dbReference>